<evidence type="ECO:0000313" key="3">
    <source>
        <dbReference type="EMBL" id="GAA4954735.1"/>
    </source>
</evidence>
<dbReference type="PANTHER" id="PTHR43384:SF14">
    <property type="entry name" value="ESX-1 SECRETION-ASSOCIATED PROTEIN ESPI"/>
    <property type="match status" value="1"/>
</dbReference>
<feature type="compositionally biased region" description="Pro residues" evidence="1">
    <location>
        <begin position="573"/>
        <end position="584"/>
    </location>
</feature>
<dbReference type="InterPro" id="IPR050625">
    <property type="entry name" value="ParA/MinD_ATPase"/>
</dbReference>
<evidence type="ECO:0000259" key="2">
    <source>
        <dbReference type="Pfam" id="PF01656"/>
    </source>
</evidence>
<feature type="compositionally biased region" description="Pro residues" evidence="1">
    <location>
        <begin position="115"/>
        <end position="125"/>
    </location>
</feature>
<feature type="compositionally biased region" description="Pro residues" evidence="1">
    <location>
        <begin position="372"/>
        <end position="381"/>
    </location>
</feature>
<comment type="caution">
    <text evidence="3">The sequence shown here is derived from an EMBL/GenBank/DDBJ whole genome shotgun (WGS) entry which is preliminary data.</text>
</comment>
<feature type="compositionally biased region" description="Low complexity" evidence="1">
    <location>
        <begin position="620"/>
        <end position="632"/>
    </location>
</feature>
<dbReference type="InterPro" id="IPR002586">
    <property type="entry name" value="CobQ/CobB/MinD/ParA_Nub-bd_dom"/>
</dbReference>
<feature type="domain" description="CobQ/CobB/MinD/ParA nucleotide binding" evidence="2">
    <location>
        <begin position="749"/>
        <end position="959"/>
    </location>
</feature>
<accession>A0ABP9GVP4</accession>
<protein>
    <recommendedName>
        <fullName evidence="2">CobQ/CobB/MinD/ParA nucleotide binding domain-containing protein</fullName>
    </recommendedName>
</protein>
<feature type="compositionally biased region" description="Low complexity" evidence="1">
    <location>
        <begin position="585"/>
        <end position="598"/>
    </location>
</feature>
<feature type="compositionally biased region" description="Basic and acidic residues" evidence="1">
    <location>
        <begin position="1"/>
        <end position="24"/>
    </location>
</feature>
<sequence length="993" mass="100926">MAHREHDGSEHAGTRAWDRGHDQDAAGDEAPGDRGQAPSPADQWFGDASPPPPPYAIDEGAVPPPPYAVGGMGGFGPDRPAPQAPADQPVPEHPAGPGGPGGASAQDGPSGPAAPYGPPPAPQQPAAPGAYQPPGAPGAPQPQYDDGRNPAPAPDAYPSGPYQAGPYQPPAPPQDGPGPGPFPAGGGPDAPAPVPPPPPAAGDGDPARRDPAGLPPADPPGFHGGRPGEAYPSGPYPAPPPGPAQQSPASGRPVQDPNQAPRTAYNGQPIPAAPASDRPAPEAPDAAGMPGQRDGGASGGAGTVGPAAGSPGQSAERDQRPEGTAPDRPAAGEAAPADPPPGQPSAPPWSNGAGGAPWTGGHSGFSQWAPPERAPSPPPGSRPEGGSADRNGAGPRPGEATEVIPPFRDEGEPAAGSWAYDPAAWGESSAEPPHPTGRGRSPAGDGPQWTSAEPVRPPEGAPGPHAASGEPPLVGDGPASPPRVRPPEPPGGPAPSDGHPAPGGDVPSPEQLPPLPPNAGPPHGGPGTGPGAGPPTAPPAWPPQHSGGPGGADTGGRPAPPAGDPRPESAPSGPQPWNAPPPAGPHQAQQQPYAPGAPDDGRFDPYSRPYEAYGRPAQQPGDPYARPGYDPYGAPPPPGEPEGYRPAPGPAPGGPPSGPQTGFQYSAHFADGVQPQQFPGHSGHPETAEDLRAENLVSDRRPGPSKGWRKMLHSATFGMVDVGESAAEQRRRELTERARTQVGGGHHRVAVLSLKGGVGKTTTTVALGSMLASLRGDRVLAVDANPDRGTLSDKVRLETAATIRDLLNERESISRYADIRAFTSQANSRLEILASDRDPAVSEAFSEEDYREVSWLLEHYYSICLTDCGTGLLHSAMRGVLGLADQIVLVSSASVDGARSASATLDWLEAHRYGSLVRGAVVVLSMVRTGKSSVDLERLEQHFASRCRAVARVPWDAHLEEGAEVDLERLAPSTRDAYLQLAATVGEAFAWPR</sequence>
<dbReference type="InterPro" id="IPR027417">
    <property type="entry name" value="P-loop_NTPase"/>
</dbReference>
<feature type="compositionally biased region" description="Pro residues" evidence="1">
    <location>
        <begin position="234"/>
        <end position="243"/>
    </location>
</feature>
<feature type="compositionally biased region" description="Pro residues" evidence="1">
    <location>
        <begin position="510"/>
        <end position="524"/>
    </location>
</feature>
<dbReference type="SUPFAM" id="SSF52540">
    <property type="entry name" value="P-loop containing nucleoside triphosphate hydrolases"/>
    <property type="match status" value="1"/>
</dbReference>
<feature type="compositionally biased region" description="Pro residues" evidence="1">
    <location>
        <begin position="337"/>
        <end position="347"/>
    </location>
</feature>
<feature type="region of interest" description="Disordered" evidence="1">
    <location>
        <begin position="1"/>
        <end position="665"/>
    </location>
</feature>
<dbReference type="Gene3D" id="3.40.50.300">
    <property type="entry name" value="P-loop containing nucleotide triphosphate hydrolases"/>
    <property type="match status" value="1"/>
</dbReference>
<keyword evidence="4" id="KW-1185">Reference proteome</keyword>
<proteinExistence type="predicted"/>
<feature type="compositionally biased region" description="Gly residues" evidence="1">
    <location>
        <begin position="293"/>
        <end position="303"/>
    </location>
</feature>
<evidence type="ECO:0000256" key="1">
    <source>
        <dbReference type="SAM" id="MobiDB-lite"/>
    </source>
</evidence>
<feature type="compositionally biased region" description="Pro residues" evidence="1">
    <location>
        <begin position="647"/>
        <end position="658"/>
    </location>
</feature>
<feature type="compositionally biased region" description="Pro residues" evidence="1">
    <location>
        <begin position="167"/>
        <end position="182"/>
    </location>
</feature>
<dbReference type="Pfam" id="PF01656">
    <property type="entry name" value="CbiA"/>
    <property type="match status" value="1"/>
</dbReference>
<feature type="compositionally biased region" description="Pro residues" evidence="1">
    <location>
        <begin position="190"/>
        <end position="200"/>
    </location>
</feature>
<dbReference type="Proteomes" id="UP001499993">
    <property type="component" value="Unassembled WGS sequence"/>
</dbReference>
<feature type="compositionally biased region" description="Low complexity" evidence="1">
    <location>
        <begin position="156"/>
        <end position="166"/>
    </location>
</feature>
<evidence type="ECO:0000313" key="4">
    <source>
        <dbReference type="Proteomes" id="UP001499993"/>
    </source>
</evidence>
<feature type="compositionally biased region" description="Low complexity" evidence="1">
    <location>
        <begin position="326"/>
        <end position="336"/>
    </location>
</feature>
<feature type="compositionally biased region" description="Low complexity" evidence="1">
    <location>
        <begin position="103"/>
        <end position="114"/>
    </location>
</feature>
<feature type="compositionally biased region" description="Pro residues" evidence="1">
    <location>
        <begin position="479"/>
        <end position="493"/>
    </location>
</feature>
<dbReference type="PANTHER" id="PTHR43384">
    <property type="entry name" value="SEPTUM SITE-DETERMINING PROTEIN MIND HOMOLOG, CHLOROPLASTIC-RELATED"/>
    <property type="match status" value="1"/>
</dbReference>
<reference evidence="4" key="1">
    <citation type="journal article" date="2019" name="Int. J. Syst. Evol. Microbiol.">
        <title>The Global Catalogue of Microorganisms (GCM) 10K type strain sequencing project: providing services to taxonomists for standard genome sequencing and annotation.</title>
        <authorList>
            <consortium name="The Broad Institute Genomics Platform"/>
            <consortium name="The Broad Institute Genome Sequencing Center for Infectious Disease"/>
            <person name="Wu L."/>
            <person name="Ma J."/>
        </authorList>
    </citation>
    <scope>NUCLEOTIDE SEQUENCE [LARGE SCALE GENOMIC DNA]</scope>
    <source>
        <strain evidence="4">JCM 18123</strain>
    </source>
</reference>
<feature type="compositionally biased region" description="Gly residues" evidence="1">
    <location>
        <begin position="352"/>
        <end position="363"/>
    </location>
</feature>
<dbReference type="EMBL" id="BAABIK010000033">
    <property type="protein sequence ID" value="GAA4954735.1"/>
    <property type="molecule type" value="Genomic_DNA"/>
</dbReference>
<gene>
    <name evidence="3" type="ORF">GCM10023224_45240</name>
</gene>
<name>A0ABP9GVP4_9ACTN</name>
<feature type="compositionally biased region" description="Pro residues" evidence="1">
    <location>
        <begin position="532"/>
        <end position="542"/>
    </location>
</feature>
<organism evidence="3 4">
    <name type="scientific">Streptomonospora halophila</name>
    <dbReference type="NCBI Taxonomy" id="427369"/>
    <lineage>
        <taxon>Bacteria</taxon>
        <taxon>Bacillati</taxon>
        <taxon>Actinomycetota</taxon>
        <taxon>Actinomycetes</taxon>
        <taxon>Streptosporangiales</taxon>
        <taxon>Nocardiopsidaceae</taxon>
        <taxon>Streptomonospora</taxon>
    </lineage>
</organism>